<accession>A0AAE3YBY4</accession>
<evidence type="ECO:0000313" key="1">
    <source>
        <dbReference type="EMBL" id="MDR6891108.1"/>
    </source>
</evidence>
<dbReference type="RefSeq" id="WP_309848524.1">
    <property type="nucleotide sequence ID" value="NZ_BAAAIU010000004.1"/>
</dbReference>
<dbReference type="Proteomes" id="UP001247307">
    <property type="component" value="Unassembled WGS sequence"/>
</dbReference>
<dbReference type="EMBL" id="JAVDUI010000001">
    <property type="protein sequence ID" value="MDR6891108.1"/>
    <property type="molecule type" value="Genomic_DNA"/>
</dbReference>
<sequence>MSVRRPMGGETEFGLTSAGLTQSAHTYLSAILVSAYADAEEERAAAEGRPGFLPSGGWDYSTERPLRDARGFTVPRRQAHPSQLTDAPAVVDALSVAAAGTPRSLRSQRALAARGRDELVTNTVLTNGARFYVDHAHPEYSSPEVMTPREAAVWDLAGDVVAMRAAAAAEAAGAPRIDLFKNNTDSKSSSYGTHENYLVDRAVPFESLAEGIMAFFVTRQVLCGAGRVGVGVPGGPVEARPGFQISQRADFMEELVGLETTLRRPIVNARDEPHSDESRFRRLHVIVGDANLLPSSITVRFAATSLVLRLIEDGICPDVRLEDPVDAIRSLSHDIPLEAPSTAAALAGAFRSPLRLDTGGTTTALAVQRTYLDAARRAYSGADAETDEALTLWGRLLDGLETDPLSLAADVDWIAKFRLVDGLRRRDGLAWDDVKLQAVDLQYALLDARRGLGQRLRAAGSAASLVSVTDEEVLEAVHRAPASTRAAARGHAVSSFADSLVSASWDTLTFSFASASAPTRIVLPDPSIGGAALAPALGAADAESFAESLARAVAAHTTALSADHHERSAP</sequence>
<dbReference type="GO" id="GO:0070490">
    <property type="term" value="P:protein pupylation"/>
    <property type="evidence" value="ECO:0007669"/>
    <property type="project" value="TreeGrafter"/>
</dbReference>
<organism evidence="1 2">
    <name type="scientific">Falsarthrobacter nasiphocae</name>
    <dbReference type="NCBI Taxonomy" id="189863"/>
    <lineage>
        <taxon>Bacteria</taxon>
        <taxon>Bacillati</taxon>
        <taxon>Actinomycetota</taxon>
        <taxon>Actinomycetes</taxon>
        <taxon>Micrococcales</taxon>
        <taxon>Micrococcaceae</taxon>
        <taxon>Falsarthrobacter</taxon>
    </lineage>
</organism>
<dbReference type="PANTHER" id="PTHR42307:SF2">
    <property type="entry name" value="PUP DEAMIDASE_DEPUPYLASE"/>
    <property type="match status" value="1"/>
</dbReference>
<dbReference type="GO" id="GO:0000502">
    <property type="term" value="C:proteasome complex"/>
    <property type="evidence" value="ECO:0007669"/>
    <property type="project" value="UniProtKB-KW"/>
</dbReference>
<dbReference type="GO" id="GO:0008233">
    <property type="term" value="F:peptidase activity"/>
    <property type="evidence" value="ECO:0007669"/>
    <property type="project" value="TreeGrafter"/>
</dbReference>
<comment type="caution">
    <text evidence="1">The sequence shown here is derived from an EMBL/GenBank/DDBJ whole genome shotgun (WGS) entry which is preliminary data.</text>
</comment>
<gene>
    <name evidence="1" type="ORF">J2S35_000048</name>
</gene>
<dbReference type="InterPro" id="IPR004347">
    <property type="entry name" value="Pup_ligase/deamidase"/>
</dbReference>
<dbReference type="PANTHER" id="PTHR42307">
    <property type="entry name" value="PUP DEAMIDASE/DEPUPYLASE"/>
    <property type="match status" value="1"/>
</dbReference>
<dbReference type="GO" id="GO:0019941">
    <property type="term" value="P:modification-dependent protein catabolic process"/>
    <property type="evidence" value="ECO:0007669"/>
    <property type="project" value="InterPro"/>
</dbReference>
<proteinExistence type="predicted"/>
<dbReference type="AlphaFoldDB" id="A0AAE3YBY4"/>
<dbReference type="GO" id="GO:0016874">
    <property type="term" value="F:ligase activity"/>
    <property type="evidence" value="ECO:0007669"/>
    <property type="project" value="UniProtKB-KW"/>
</dbReference>
<protein>
    <submittedName>
        <fullName evidence="1">Proteasome accessory factor A</fullName>
        <ecNumber evidence="1">6.3.2.-</ecNumber>
    </submittedName>
</protein>
<keyword evidence="1" id="KW-0436">Ligase</keyword>
<dbReference type="GO" id="GO:0005524">
    <property type="term" value="F:ATP binding"/>
    <property type="evidence" value="ECO:0007669"/>
    <property type="project" value="TreeGrafter"/>
</dbReference>
<dbReference type="EC" id="6.3.2.-" evidence="1"/>
<reference evidence="1" key="1">
    <citation type="submission" date="2023-07" db="EMBL/GenBank/DDBJ databases">
        <title>Sequencing the genomes of 1000 actinobacteria strains.</title>
        <authorList>
            <person name="Klenk H.-P."/>
        </authorList>
    </citation>
    <scope>NUCLEOTIDE SEQUENCE</scope>
    <source>
        <strain evidence="1">DSM 13988</strain>
    </source>
</reference>
<name>A0AAE3YBY4_9MICC</name>
<dbReference type="Pfam" id="PF03136">
    <property type="entry name" value="Pup_ligase"/>
    <property type="match status" value="1"/>
</dbReference>
<evidence type="ECO:0000313" key="2">
    <source>
        <dbReference type="Proteomes" id="UP001247307"/>
    </source>
</evidence>
<keyword evidence="2" id="KW-1185">Reference proteome</keyword>
<dbReference type="GO" id="GO:0016811">
    <property type="term" value="F:hydrolase activity, acting on carbon-nitrogen (but not peptide) bonds, in linear amides"/>
    <property type="evidence" value="ECO:0007669"/>
    <property type="project" value="TreeGrafter"/>
</dbReference>
<dbReference type="GO" id="GO:0010498">
    <property type="term" value="P:proteasomal protein catabolic process"/>
    <property type="evidence" value="ECO:0007669"/>
    <property type="project" value="InterPro"/>
</dbReference>
<keyword evidence="1" id="KW-0647">Proteasome</keyword>